<reference evidence="2 3" key="1">
    <citation type="submission" date="2013-08" db="EMBL/GenBank/DDBJ databases">
        <title>Genomic analysis of Lysobacter defluvii.</title>
        <authorList>
            <person name="Wang Q."/>
            <person name="Wang G."/>
        </authorList>
    </citation>
    <scope>NUCLEOTIDE SEQUENCE [LARGE SCALE GENOMIC DNA]</scope>
    <source>
        <strain evidence="2 3">IMMIB APB-9</strain>
    </source>
</reference>
<feature type="signal peptide" evidence="1">
    <location>
        <begin position="1"/>
        <end position="21"/>
    </location>
</feature>
<evidence type="ECO:0008006" key="4">
    <source>
        <dbReference type="Google" id="ProtNLM"/>
    </source>
</evidence>
<dbReference type="EMBL" id="AVBH01000049">
    <property type="protein sequence ID" value="KGO98793.1"/>
    <property type="molecule type" value="Genomic_DNA"/>
</dbReference>
<dbReference type="OrthoDB" id="6051500at2"/>
<protein>
    <recommendedName>
        <fullName evidence="4">Peptidase MA-like domain-containing protein</fullName>
    </recommendedName>
</protein>
<dbReference type="STRING" id="1385515.GCA_000423325_02115"/>
<dbReference type="AlphaFoldDB" id="A0A0A0M6Z8"/>
<gene>
    <name evidence="2" type="ORF">N791_01000</name>
</gene>
<dbReference type="Proteomes" id="UP000030003">
    <property type="component" value="Unassembled WGS sequence"/>
</dbReference>
<name>A0A0A0M6Z8_9GAMM</name>
<dbReference type="RefSeq" id="WP_027070159.1">
    <property type="nucleotide sequence ID" value="NZ_AUHT01000011.1"/>
</dbReference>
<comment type="caution">
    <text evidence="2">The sequence shown here is derived from an EMBL/GenBank/DDBJ whole genome shotgun (WGS) entry which is preliminary data.</text>
</comment>
<accession>A0A0A0M6Z8</accession>
<keyword evidence="3" id="KW-1185">Reference proteome</keyword>
<sequence length="330" mass="34447">MKFHLGLLCCGLLAASVQADAGGSACPDVAHPPAPVCVASPSGLAYADTGEEAEHAARAQAGAAGRFAAYFGEAPAGVLVLSSSLDPLAAQEFAKAHGLAYAQVWLPGRELQAMAARALRKAGADRARVRRAAAAMADQHGNTLRHELGHAMYAATFWPDAAEAPEPRYGSPAPDWLDEAAAILMEPVESQGQRAGEFLNVMRLAPGSIPPLAEFLDMEHPIRTPALARELARGEKSDSGVQMMISADTTVPGAAVFYGQSLLAGMFLMETSGNPRILAPISSAIAAGTPFPDWLAENGPSHGLPAELAALEAAWEKWSRALPDRAKATQ</sequence>
<evidence type="ECO:0000256" key="1">
    <source>
        <dbReference type="SAM" id="SignalP"/>
    </source>
</evidence>
<organism evidence="2 3">
    <name type="scientific">Lysobacter defluvii IMMIB APB-9 = DSM 18482</name>
    <dbReference type="NCBI Taxonomy" id="1385515"/>
    <lineage>
        <taxon>Bacteria</taxon>
        <taxon>Pseudomonadati</taxon>
        <taxon>Pseudomonadota</taxon>
        <taxon>Gammaproteobacteria</taxon>
        <taxon>Lysobacterales</taxon>
        <taxon>Lysobacteraceae</taxon>
        <taxon>Novilysobacter</taxon>
    </lineage>
</organism>
<evidence type="ECO:0000313" key="2">
    <source>
        <dbReference type="EMBL" id="KGO98793.1"/>
    </source>
</evidence>
<dbReference type="eggNOG" id="ENOG5032ISV">
    <property type="taxonomic scope" value="Bacteria"/>
</dbReference>
<proteinExistence type="predicted"/>
<evidence type="ECO:0000313" key="3">
    <source>
        <dbReference type="Proteomes" id="UP000030003"/>
    </source>
</evidence>
<feature type="chain" id="PRO_5001973440" description="Peptidase MA-like domain-containing protein" evidence="1">
    <location>
        <begin position="22"/>
        <end position="330"/>
    </location>
</feature>
<keyword evidence="1" id="KW-0732">Signal</keyword>